<evidence type="ECO:0000313" key="6">
    <source>
        <dbReference type="EMBL" id="KXU37746.1"/>
    </source>
</evidence>
<dbReference type="Pfam" id="PF25876">
    <property type="entry name" value="HH_MFP_RND"/>
    <property type="match status" value="1"/>
</dbReference>
<dbReference type="Gene3D" id="2.40.30.170">
    <property type="match status" value="1"/>
</dbReference>
<name>A0A139ST51_9BACT</name>
<dbReference type="PANTHER" id="PTHR30469:SF15">
    <property type="entry name" value="HLYD FAMILY OF SECRETION PROTEINS"/>
    <property type="match status" value="1"/>
</dbReference>
<dbReference type="GO" id="GO:1990281">
    <property type="term" value="C:efflux pump complex"/>
    <property type="evidence" value="ECO:0007669"/>
    <property type="project" value="TreeGrafter"/>
</dbReference>
<dbReference type="InterPro" id="IPR058792">
    <property type="entry name" value="Beta-barrel_RND_2"/>
</dbReference>
<evidence type="ECO:0000259" key="5">
    <source>
        <dbReference type="Pfam" id="PF25954"/>
    </source>
</evidence>
<evidence type="ECO:0000256" key="2">
    <source>
        <dbReference type="SAM" id="Coils"/>
    </source>
</evidence>
<comment type="caution">
    <text evidence="6">The sequence shown here is derived from an EMBL/GenBank/DDBJ whole genome shotgun (WGS) entry which is preliminary data.</text>
</comment>
<dbReference type="Gene3D" id="1.10.287.470">
    <property type="entry name" value="Helix hairpin bin"/>
    <property type="match status" value="1"/>
</dbReference>
<comment type="similarity">
    <text evidence="1">Belongs to the membrane fusion protein (MFP) (TC 8.A.1) family.</text>
</comment>
<evidence type="ECO:0000313" key="7">
    <source>
        <dbReference type="Proteomes" id="UP000070058"/>
    </source>
</evidence>
<dbReference type="STRING" id="1548207.AXK11_00540"/>
<dbReference type="SUPFAM" id="SSF111369">
    <property type="entry name" value="HlyD-like secretion proteins"/>
    <property type="match status" value="1"/>
</dbReference>
<organism evidence="6 7">
    <name type="scientific">Cephaloticoccus primus</name>
    <dbReference type="NCBI Taxonomy" id="1548207"/>
    <lineage>
        <taxon>Bacteria</taxon>
        <taxon>Pseudomonadati</taxon>
        <taxon>Verrucomicrobiota</taxon>
        <taxon>Opitutia</taxon>
        <taxon>Opitutales</taxon>
        <taxon>Opitutaceae</taxon>
        <taxon>Cephaloticoccus</taxon>
    </lineage>
</organism>
<accession>A0A139ST51</accession>
<dbReference type="Gene3D" id="2.40.420.20">
    <property type="match status" value="1"/>
</dbReference>
<sequence length="314" mass="33428">MTLSGTLVPRVESQLAFRVPGRVVARLVDAGDTVASGQALARLDETPFQLAVQEAAADLAQAQATLARVGRDVERNRPLAQSGAIARATLDALQTQQTQMQEQVQAAHSRLAQARNDLTYTTLTAPGGGTIALVQADAGQVVAAGTPVLRLARTGETEIEVNVPESRIGQIRKEQTAKVRLLSLPDVELAARVREIASVADAQTRTYPVRLSLPEPPAAARLGMTASVRFDALSGDTALRLPITALFQQGEKPAVWILPTDAQHLQLRPVTLAAMGTHDIILKDGITPGERVVVAGVHRLDSTMPVQAWDGRLP</sequence>
<dbReference type="Gene3D" id="2.40.50.100">
    <property type="match status" value="1"/>
</dbReference>
<dbReference type="Pfam" id="PF25954">
    <property type="entry name" value="Beta-barrel_RND_2"/>
    <property type="match status" value="1"/>
</dbReference>
<gene>
    <name evidence="6" type="ORF">AXK11_00540</name>
</gene>
<dbReference type="InterPro" id="IPR058624">
    <property type="entry name" value="MdtA-like_HH"/>
</dbReference>
<protein>
    <submittedName>
        <fullName evidence="6">Uncharacterized protein</fullName>
    </submittedName>
</protein>
<dbReference type="EMBL" id="LSZQ01000012">
    <property type="protein sequence ID" value="KXU37746.1"/>
    <property type="molecule type" value="Genomic_DNA"/>
</dbReference>
<feature type="coiled-coil region" evidence="2">
    <location>
        <begin position="52"/>
        <end position="117"/>
    </location>
</feature>
<reference evidence="7" key="1">
    <citation type="submission" date="2016-02" db="EMBL/GenBank/DDBJ databases">
        <authorList>
            <person name="Sanders J.G."/>
            <person name="Lin J.Y."/>
            <person name="Wertz J.T."/>
            <person name="Russell J.A."/>
            <person name="Moreau C.S."/>
            <person name="Powell S."/>
        </authorList>
    </citation>
    <scope>NUCLEOTIDE SEQUENCE [LARGE SCALE GENOMIC DNA]</scope>
    <source>
        <strain evidence="7">CAG34</strain>
    </source>
</reference>
<dbReference type="PANTHER" id="PTHR30469">
    <property type="entry name" value="MULTIDRUG RESISTANCE PROTEIN MDTA"/>
    <property type="match status" value="1"/>
</dbReference>
<dbReference type="AlphaFoldDB" id="A0A139ST51"/>
<proteinExistence type="inferred from homology"/>
<dbReference type="NCBIfam" id="TIGR01730">
    <property type="entry name" value="RND_mfp"/>
    <property type="match status" value="1"/>
</dbReference>
<evidence type="ECO:0000256" key="1">
    <source>
        <dbReference type="ARBA" id="ARBA00009477"/>
    </source>
</evidence>
<evidence type="ECO:0000259" key="3">
    <source>
        <dbReference type="Pfam" id="PF25876"/>
    </source>
</evidence>
<keyword evidence="7" id="KW-1185">Reference proteome</keyword>
<evidence type="ECO:0000259" key="4">
    <source>
        <dbReference type="Pfam" id="PF25917"/>
    </source>
</evidence>
<feature type="domain" description="Multidrug resistance protein MdtA-like alpha-helical hairpin" evidence="3">
    <location>
        <begin position="52"/>
        <end position="121"/>
    </location>
</feature>
<dbReference type="Pfam" id="PF25917">
    <property type="entry name" value="BSH_RND"/>
    <property type="match status" value="1"/>
</dbReference>
<dbReference type="Proteomes" id="UP000070058">
    <property type="component" value="Unassembled WGS sequence"/>
</dbReference>
<feature type="domain" description="CusB-like beta-barrel" evidence="5">
    <location>
        <begin position="159"/>
        <end position="232"/>
    </location>
</feature>
<dbReference type="GO" id="GO:0015562">
    <property type="term" value="F:efflux transmembrane transporter activity"/>
    <property type="evidence" value="ECO:0007669"/>
    <property type="project" value="TreeGrafter"/>
</dbReference>
<dbReference type="InterPro" id="IPR006143">
    <property type="entry name" value="RND_pump_MFP"/>
</dbReference>
<dbReference type="InterPro" id="IPR058625">
    <property type="entry name" value="MdtA-like_BSH"/>
</dbReference>
<keyword evidence="2" id="KW-0175">Coiled coil</keyword>
<feature type="domain" description="Multidrug resistance protein MdtA-like barrel-sandwich hybrid" evidence="4">
    <location>
        <begin position="18"/>
        <end position="147"/>
    </location>
</feature>